<keyword evidence="2" id="KW-1185">Reference proteome</keyword>
<accession>A0A8C8URS2</accession>
<sequence>IFSRDKVSLCSFDACPGSRSVDQAGLELTEIACLCLPSAGIKGVPQYPEFSQEREKVTRTMEGRGKCLALGCLFVWKRLVPPDGLPLPRIPYDHCPHFTARE</sequence>
<reference evidence="1 2" key="1">
    <citation type="submission" date="2018-10" db="EMBL/GenBank/DDBJ databases">
        <title>Improved assembly of the deer mouse Peromyscus maniculatus genome.</title>
        <authorList>
            <person name="Lassance J.-M."/>
            <person name="Hoekstra H.E."/>
        </authorList>
    </citation>
    <scope>NUCLEOTIDE SEQUENCE [LARGE SCALE GENOMIC DNA]</scope>
</reference>
<organism evidence="1 2">
    <name type="scientific">Peromyscus maniculatus bairdii</name>
    <name type="common">Prairie deer mouse</name>
    <dbReference type="NCBI Taxonomy" id="230844"/>
    <lineage>
        <taxon>Eukaryota</taxon>
        <taxon>Metazoa</taxon>
        <taxon>Chordata</taxon>
        <taxon>Craniata</taxon>
        <taxon>Vertebrata</taxon>
        <taxon>Euteleostomi</taxon>
        <taxon>Mammalia</taxon>
        <taxon>Eutheria</taxon>
        <taxon>Euarchontoglires</taxon>
        <taxon>Glires</taxon>
        <taxon>Rodentia</taxon>
        <taxon>Myomorpha</taxon>
        <taxon>Muroidea</taxon>
        <taxon>Cricetidae</taxon>
        <taxon>Neotominae</taxon>
        <taxon>Peromyscus</taxon>
    </lineage>
</organism>
<proteinExistence type="predicted"/>
<reference evidence="1" key="3">
    <citation type="submission" date="2025-09" db="UniProtKB">
        <authorList>
            <consortium name="Ensembl"/>
        </authorList>
    </citation>
    <scope>IDENTIFICATION</scope>
</reference>
<dbReference type="Proteomes" id="UP000694547">
    <property type="component" value="Chromosome 23"/>
</dbReference>
<reference evidence="1" key="2">
    <citation type="submission" date="2025-08" db="UniProtKB">
        <authorList>
            <consortium name="Ensembl"/>
        </authorList>
    </citation>
    <scope>IDENTIFICATION</scope>
</reference>
<evidence type="ECO:0000313" key="2">
    <source>
        <dbReference type="Proteomes" id="UP000694547"/>
    </source>
</evidence>
<dbReference type="AlphaFoldDB" id="A0A8C8URS2"/>
<name>A0A8C8URS2_PERMB</name>
<protein>
    <submittedName>
        <fullName evidence="1">Uncharacterized protein</fullName>
    </submittedName>
</protein>
<evidence type="ECO:0000313" key="1">
    <source>
        <dbReference type="Ensembl" id="ENSPEMP00000035333.1"/>
    </source>
</evidence>
<dbReference type="Ensembl" id="ENSPEMT00000039401.1">
    <property type="protein sequence ID" value="ENSPEMP00000035333.1"/>
    <property type="gene ID" value="ENSPEMG00000026913.1"/>
</dbReference>